<name>A0A8J4AZS4_9CHLO</name>
<accession>A0A8J4AZS4</accession>
<feature type="region of interest" description="Disordered" evidence="1">
    <location>
        <begin position="83"/>
        <end position="106"/>
    </location>
</feature>
<evidence type="ECO:0000313" key="3">
    <source>
        <dbReference type="Proteomes" id="UP000747399"/>
    </source>
</evidence>
<feature type="compositionally biased region" description="Polar residues" evidence="1">
    <location>
        <begin position="90"/>
        <end position="106"/>
    </location>
</feature>
<organism evidence="2 3">
    <name type="scientific">Volvox africanus</name>
    <dbReference type="NCBI Taxonomy" id="51714"/>
    <lineage>
        <taxon>Eukaryota</taxon>
        <taxon>Viridiplantae</taxon>
        <taxon>Chlorophyta</taxon>
        <taxon>core chlorophytes</taxon>
        <taxon>Chlorophyceae</taxon>
        <taxon>CS clade</taxon>
        <taxon>Chlamydomonadales</taxon>
        <taxon>Volvocaceae</taxon>
        <taxon>Volvox</taxon>
    </lineage>
</organism>
<protein>
    <submittedName>
        <fullName evidence="2">Uncharacterized protein</fullName>
    </submittedName>
</protein>
<dbReference type="Proteomes" id="UP000747399">
    <property type="component" value="Unassembled WGS sequence"/>
</dbReference>
<sequence length="106" mass="10821">MPSSRLNSDRASSPNPRAATSGSCWSEAQESRLAPDPAPGRPPPSSPSDNSPECNPSRICTRCPALLRNPAVAITISRAHMATRTATATGSPASGQPPTAMNASPG</sequence>
<dbReference type="EMBL" id="BNCO01000006">
    <property type="protein sequence ID" value="GIL48843.1"/>
    <property type="molecule type" value="Genomic_DNA"/>
</dbReference>
<reference evidence="2" key="1">
    <citation type="journal article" date="2021" name="Proc. Natl. Acad. Sci. U.S.A.">
        <title>Three genomes in the algal genus Volvox reveal the fate of a haploid sex-determining region after a transition to homothallism.</title>
        <authorList>
            <person name="Yamamoto K."/>
            <person name="Hamaji T."/>
            <person name="Kawai-Toyooka H."/>
            <person name="Matsuzaki R."/>
            <person name="Takahashi F."/>
            <person name="Nishimura Y."/>
            <person name="Kawachi M."/>
            <person name="Noguchi H."/>
            <person name="Minakuchi Y."/>
            <person name="Umen J.G."/>
            <person name="Toyoda A."/>
            <person name="Nozaki H."/>
        </authorList>
    </citation>
    <scope>NUCLEOTIDE SEQUENCE</scope>
    <source>
        <strain evidence="2">NIES-3780</strain>
    </source>
</reference>
<feature type="compositionally biased region" description="Polar residues" evidence="1">
    <location>
        <begin position="1"/>
        <end position="28"/>
    </location>
</feature>
<feature type="compositionally biased region" description="Low complexity" evidence="1">
    <location>
        <begin position="47"/>
        <end position="57"/>
    </location>
</feature>
<gene>
    <name evidence="2" type="ORF">Vafri_5261</name>
</gene>
<feature type="compositionally biased region" description="Pro residues" evidence="1">
    <location>
        <begin position="36"/>
        <end position="46"/>
    </location>
</feature>
<comment type="caution">
    <text evidence="2">The sequence shown here is derived from an EMBL/GenBank/DDBJ whole genome shotgun (WGS) entry which is preliminary data.</text>
</comment>
<keyword evidence="3" id="KW-1185">Reference proteome</keyword>
<feature type="region of interest" description="Disordered" evidence="1">
    <location>
        <begin position="1"/>
        <end position="59"/>
    </location>
</feature>
<evidence type="ECO:0000313" key="2">
    <source>
        <dbReference type="EMBL" id="GIL48843.1"/>
    </source>
</evidence>
<evidence type="ECO:0000256" key="1">
    <source>
        <dbReference type="SAM" id="MobiDB-lite"/>
    </source>
</evidence>
<dbReference type="AlphaFoldDB" id="A0A8J4AZS4"/>
<proteinExistence type="predicted"/>